<proteinExistence type="inferred from homology"/>
<evidence type="ECO:0000313" key="9">
    <source>
        <dbReference type="EMBL" id="KFI26474.1"/>
    </source>
</evidence>
<feature type="binding site" evidence="7">
    <location>
        <position position="130"/>
    </location>
    <ligand>
        <name>Zn(2+)</name>
        <dbReference type="ChEBI" id="CHEBI:29105"/>
        <note>catalytic</note>
    </ligand>
</feature>
<evidence type="ECO:0000256" key="8">
    <source>
        <dbReference type="SAM" id="MobiDB-lite"/>
    </source>
</evidence>
<sequence length="168" mass="18643">MEPLVDILIEDQRWQDILPALAERAVAAVLADQGLSPETFEVSLMGCDDARIQVLNAEFRAKDKATNVLSWPSQDLAAEDEGAAPEAPEPFLPDERESLGDIAISYDTCLREAEEQHKPMAEHVTHLLVHGTLHLLGYDHIREGDATLMESIEVRILDRMGISDPYEG</sequence>
<comment type="cofactor">
    <cofactor evidence="7">
        <name>Zn(2+)</name>
        <dbReference type="ChEBI" id="CHEBI:29105"/>
    </cofactor>
    <text evidence="7">Binds 1 zinc ion.</text>
</comment>
<dbReference type="PANTHER" id="PTHR46986">
    <property type="entry name" value="ENDORIBONUCLEASE YBEY, CHLOROPLASTIC"/>
    <property type="match status" value="1"/>
</dbReference>
<dbReference type="SUPFAM" id="SSF55486">
    <property type="entry name" value="Metalloproteases ('zincins'), catalytic domain"/>
    <property type="match status" value="1"/>
</dbReference>
<evidence type="ECO:0000256" key="2">
    <source>
        <dbReference type="ARBA" id="ARBA00022722"/>
    </source>
</evidence>
<dbReference type="InterPro" id="IPR020549">
    <property type="entry name" value="YbeY_CS"/>
</dbReference>
<comment type="caution">
    <text evidence="9">The sequence shown here is derived from an EMBL/GenBank/DDBJ whole genome shotgun (WGS) entry which is preliminary data.</text>
</comment>
<dbReference type="GO" id="GO:0004222">
    <property type="term" value="F:metalloendopeptidase activity"/>
    <property type="evidence" value="ECO:0007669"/>
    <property type="project" value="InterPro"/>
</dbReference>
<protein>
    <recommendedName>
        <fullName evidence="7">Endoribonuclease YbeY</fullName>
        <ecNumber evidence="7">3.1.-.-</ecNumber>
    </recommendedName>
</protein>
<dbReference type="Gene3D" id="3.40.390.30">
    <property type="entry name" value="Metalloproteases ('zincins'), catalytic domain"/>
    <property type="match status" value="1"/>
</dbReference>
<keyword evidence="10" id="KW-1185">Reference proteome</keyword>
<name>A0A086XWS4_9RHOB</name>
<dbReference type="GO" id="GO:0005737">
    <property type="term" value="C:cytoplasm"/>
    <property type="evidence" value="ECO:0007669"/>
    <property type="project" value="UniProtKB-SubCell"/>
</dbReference>
<comment type="similarity">
    <text evidence="1 7">Belongs to the endoribonuclease YbeY family.</text>
</comment>
<dbReference type="InterPro" id="IPR023091">
    <property type="entry name" value="MetalPrtase_cat_dom_sf_prd"/>
</dbReference>
<feature type="binding site" evidence="7">
    <location>
        <position position="134"/>
    </location>
    <ligand>
        <name>Zn(2+)</name>
        <dbReference type="ChEBI" id="CHEBI:29105"/>
        <note>catalytic</note>
    </ligand>
</feature>
<organism evidence="9 10">
    <name type="scientific">Paenirhodobacter enshiensis</name>
    <dbReference type="NCBI Taxonomy" id="1105367"/>
    <lineage>
        <taxon>Bacteria</taxon>
        <taxon>Pseudomonadati</taxon>
        <taxon>Pseudomonadota</taxon>
        <taxon>Alphaproteobacteria</taxon>
        <taxon>Rhodobacterales</taxon>
        <taxon>Rhodobacter group</taxon>
        <taxon>Paenirhodobacter</taxon>
    </lineage>
</organism>
<keyword evidence="6 7" id="KW-0862">Zinc</keyword>
<dbReference type="GO" id="GO:0008270">
    <property type="term" value="F:zinc ion binding"/>
    <property type="evidence" value="ECO:0007669"/>
    <property type="project" value="UniProtKB-UniRule"/>
</dbReference>
<dbReference type="PROSITE" id="PS01306">
    <property type="entry name" value="UPF0054"/>
    <property type="match status" value="1"/>
</dbReference>
<keyword evidence="7" id="KW-0698">rRNA processing</keyword>
<dbReference type="HAMAP" id="MF_00009">
    <property type="entry name" value="Endoribonucl_YbeY"/>
    <property type="match status" value="1"/>
</dbReference>
<dbReference type="Proteomes" id="UP000028824">
    <property type="component" value="Unassembled WGS sequence"/>
</dbReference>
<evidence type="ECO:0000256" key="6">
    <source>
        <dbReference type="ARBA" id="ARBA00022833"/>
    </source>
</evidence>
<dbReference type="PANTHER" id="PTHR46986:SF1">
    <property type="entry name" value="ENDORIBONUCLEASE YBEY, CHLOROPLASTIC"/>
    <property type="match status" value="1"/>
</dbReference>
<keyword evidence="4 7" id="KW-0255">Endonuclease</keyword>
<keyword evidence="3 7" id="KW-0479">Metal-binding</keyword>
<comment type="function">
    <text evidence="7">Single strand-specific metallo-endoribonuclease involved in late-stage 70S ribosome quality control and in maturation of the 3' terminus of the 16S rRNA.</text>
</comment>
<evidence type="ECO:0000256" key="7">
    <source>
        <dbReference type="HAMAP-Rule" id="MF_00009"/>
    </source>
</evidence>
<evidence type="ECO:0000256" key="1">
    <source>
        <dbReference type="ARBA" id="ARBA00010875"/>
    </source>
</evidence>
<dbReference type="EC" id="3.1.-.-" evidence="7"/>
<dbReference type="NCBIfam" id="TIGR00043">
    <property type="entry name" value="rRNA maturation RNase YbeY"/>
    <property type="match status" value="1"/>
</dbReference>
<dbReference type="GO" id="GO:0006364">
    <property type="term" value="P:rRNA processing"/>
    <property type="evidence" value="ECO:0007669"/>
    <property type="project" value="UniProtKB-UniRule"/>
</dbReference>
<accession>A0A086XWS4</accession>
<dbReference type="eggNOG" id="COG0319">
    <property type="taxonomic scope" value="Bacteria"/>
</dbReference>
<keyword evidence="7" id="KW-0963">Cytoplasm</keyword>
<keyword evidence="7" id="KW-0690">Ribosome biogenesis</keyword>
<gene>
    <name evidence="7" type="primary">ybeY</name>
    <name evidence="9" type="ORF">CG50_01720</name>
</gene>
<dbReference type="RefSeq" id="WP_036637499.1">
    <property type="nucleotide sequence ID" value="NZ_JAYRGJ010000008.1"/>
</dbReference>
<keyword evidence="5 7" id="KW-0378">Hydrolase</keyword>
<keyword evidence="2 7" id="KW-0540">Nuclease</keyword>
<feature type="region of interest" description="Disordered" evidence="8">
    <location>
        <begin position="75"/>
        <end position="94"/>
    </location>
</feature>
<dbReference type="InterPro" id="IPR002036">
    <property type="entry name" value="YbeY"/>
</dbReference>
<feature type="binding site" evidence="7">
    <location>
        <position position="140"/>
    </location>
    <ligand>
        <name>Zn(2+)</name>
        <dbReference type="ChEBI" id="CHEBI:29105"/>
        <note>catalytic</note>
    </ligand>
</feature>
<evidence type="ECO:0000313" key="10">
    <source>
        <dbReference type="Proteomes" id="UP000028824"/>
    </source>
</evidence>
<reference evidence="9 10" key="1">
    <citation type="submission" date="2014-03" db="EMBL/GenBank/DDBJ databases">
        <title>Genome of Paenirhodobacter enshiensis DW2-9.</title>
        <authorList>
            <person name="Wang D."/>
            <person name="Wang G."/>
        </authorList>
    </citation>
    <scope>NUCLEOTIDE SEQUENCE [LARGE SCALE GENOMIC DNA]</scope>
    <source>
        <strain evidence="9 10">DW2-9</strain>
    </source>
</reference>
<dbReference type="Pfam" id="PF02130">
    <property type="entry name" value="YbeY"/>
    <property type="match status" value="1"/>
</dbReference>
<dbReference type="AlphaFoldDB" id="A0A086XWS4"/>
<dbReference type="STRING" id="1105367.CG50_01720"/>
<evidence type="ECO:0000256" key="3">
    <source>
        <dbReference type="ARBA" id="ARBA00022723"/>
    </source>
</evidence>
<dbReference type="GO" id="GO:0004521">
    <property type="term" value="F:RNA endonuclease activity"/>
    <property type="evidence" value="ECO:0007669"/>
    <property type="project" value="UniProtKB-UniRule"/>
</dbReference>
<evidence type="ECO:0000256" key="4">
    <source>
        <dbReference type="ARBA" id="ARBA00022759"/>
    </source>
</evidence>
<dbReference type="OrthoDB" id="9807740at2"/>
<evidence type="ECO:0000256" key="5">
    <source>
        <dbReference type="ARBA" id="ARBA00022801"/>
    </source>
</evidence>
<comment type="subcellular location">
    <subcellularLocation>
        <location evidence="7">Cytoplasm</location>
    </subcellularLocation>
</comment>
<dbReference type="EMBL" id="JFZB01000014">
    <property type="protein sequence ID" value="KFI26474.1"/>
    <property type="molecule type" value="Genomic_DNA"/>
</dbReference>